<feature type="active site" description="Charge relay system" evidence="7">
    <location>
        <position position="368"/>
    </location>
</feature>
<dbReference type="InterPro" id="IPR015500">
    <property type="entry name" value="Peptidase_S8_subtilisin-rel"/>
</dbReference>
<keyword evidence="9" id="KW-0812">Transmembrane</keyword>
<reference evidence="11" key="1">
    <citation type="journal article" date="2015" name="Nature">
        <title>rRNA introns, odd ribosomes, and small enigmatic genomes across a large radiation of phyla.</title>
        <authorList>
            <person name="Brown C.T."/>
            <person name="Hug L.A."/>
            <person name="Thomas B.C."/>
            <person name="Sharon I."/>
            <person name="Castelle C.J."/>
            <person name="Singh A."/>
            <person name="Wilkins M.J."/>
            <person name="Williams K.H."/>
            <person name="Banfield J.F."/>
        </authorList>
    </citation>
    <scope>NUCLEOTIDE SEQUENCE [LARGE SCALE GENOMIC DNA]</scope>
</reference>
<evidence type="ECO:0000256" key="3">
    <source>
        <dbReference type="ARBA" id="ARBA00022525"/>
    </source>
</evidence>
<organism evidence="11 12">
    <name type="scientific">candidate division WS6 bacterium GW2011_GWC2_36_7</name>
    <dbReference type="NCBI Taxonomy" id="1619091"/>
    <lineage>
        <taxon>Bacteria</taxon>
        <taxon>Candidatus Dojkabacteria</taxon>
    </lineage>
</organism>
<dbReference type="GO" id="GO:0005576">
    <property type="term" value="C:extracellular region"/>
    <property type="evidence" value="ECO:0007669"/>
    <property type="project" value="UniProtKB-SubCell"/>
</dbReference>
<feature type="domain" description="Peptidase S8/S53" evidence="10">
    <location>
        <begin position="175"/>
        <end position="416"/>
    </location>
</feature>
<dbReference type="PROSITE" id="PS00138">
    <property type="entry name" value="SUBTILASE_SER"/>
    <property type="match status" value="1"/>
</dbReference>
<dbReference type="InterPro" id="IPR023828">
    <property type="entry name" value="Peptidase_S8_Ser-AS"/>
</dbReference>
<evidence type="ECO:0000256" key="4">
    <source>
        <dbReference type="ARBA" id="ARBA00022670"/>
    </source>
</evidence>
<dbReference type="PROSITE" id="PS00137">
    <property type="entry name" value="SUBTILASE_HIS"/>
    <property type="match status" value="1"/>
</dbReference>
<accession>A0A0G0EW40</accession>
<keyword evidence="3" id="KW-0964">Secreted</keyword>
<proteinExistence type="inferred from homology"/>
<dbReference type="Pfam" id="PF00082">
    <property type="entry name" value="Peptidase_S8"/>
    <property type="match status" value="1"/>
</dbReference>
<dbReference type="InterPro" id="IPR036852">
    <property type="entry name" value="Peptidase_S8/S53_dom_sf"/>
</dbReference>
<evidence type="ECO:0000313" key="12">
    <source>
        <dbReference type="Proteomes" id="UP000034075"/>
    </source>
</evidence>
<dbReference type="EMBL" id="LBSF01000038">
    <property type="protein sequence ID" value="KKQ11183.1"/>
    <property type="molecule type" value="Genomic_DNA"/>
</dbReference>
<evidence type="ECO:0000259" key="10">
    <source>
        <dbReference type="Pfam" id="PF00082"/>
    </source>
</evidence>
<dbReference type="InterPro" id="IPR051048">
    <property type="entry name" value="Peptidase_S8/S53_subtilisin"/>
</dbReference>
<keyword evidence="4 7" id="KW-0645">Protease</keyword>
<dbReference type="GO" id="GO:0004252">
    <property type="term" value="F:serine-type endopeptidase activity"/>
    <property type="evidence" value="ECO:0007669"/>
    <property type="project" value="UniProtKB-UniRule"/>
</dbReference>
<feature type="active site" description="Charge relay system" evidence="7">
    <location>
        <position position="184"/>
    </location>
</feature>
<feature type="active site" description="Charge relay system" evidence="7">
    <location>
        <position position="217"/>
    </location>
</feature>
<dbReference type="PROSITE" id="PS51892">
    <property type="entry name" value="SUBTILASE"/>
    <property type="match status" value="1"/>
</dbReference>
<evidence type="ECO:0000256" key="6">
    <source>
        <dbReference type="ARBA" id="ARBA00022825"/>
    </source>
</evidence>
<evidence type="ECO:0000256" key="8">
    <source>
        <dbReference type="SAM" id="MobiDB-lite"/>
    </source>
</evidence>
<dbReference type="PRINTS" id="PR00723">
    <property type="entry name" value="SUBTILISIN"/>
</dbReference>
<dbReference type="Gene3D" id="3.40.50.200">
    <property type="entry name" value="Peptidase S8/S53 domain"/>
    <property type="match status" value="1"/>
</dbReference>
<dbReference type="PANTHER" id="PTHR43399">
    <property type="entry name" value="SUBTILISIN-RELATED"/>
    <property type="match status" value="1"/>
</dbReference>
<comment type="similarity">
    <text evidence="2 7">Belongs to the peptidase S8 family.</text>
</comment>
<evidence type="ECO:0000256" key="2">
    <source>
        <dbReference type="ARBA" id="ARBA00011073"/>
    </source>
</evidence>
<comment type="subcellular location">
    <subcellularLocation>
        <location evidence="1">Secreted</location>
    </subcellularLocation>
</comment>
<feature type="compositionally biased region" description="Low complexity" evidence="8">
    <location>
        <begin position="435"/>
        <end position="464"/>
    </location>
</feature>
<evidence type="ECO:0000256" key="1">
    <source>
        <dbReference type="ARBA" id="ARBA00004613"/>
    </source>
</evidence>
<feature type="transmembrane region" description="Helical" evidence="9">
    <location>
        <begin position="12"/>
        <end position="33"/>
    </location>
</feature>
<dbReference type="InterPro" id="IPR000209">
    <property type="entry name" value="Peptidase_S8/S53_dom"/>
</dbReference>
<evidence type="ECO:0000256" key="9">
    <source>
        <dbReference type="SAM" id="Phobius"/>
    </source>
</evidence>
<sequence>MTFSKKHTILGISTILLGLCLFALVIVFSIYAYTQNTQSPTEVSEEINSVYISGDAGQLENNPVTETLVTNETTPLPKQGEIKVDKNRQILNVGETLTEAEIKEIEDKYDVTFSSDTPKNGIYVITTTDESNTTTLSEDLDATLETDIPVKMSADTIDWGVARIGAEKIWADSQGTGVKVAVIDTGAELTHSDLSANIVTGYDFVNNDTNPSDDNGHGTHVSGIIASTQNSAGNIGAAYQAKIMPIKVLNNEGYGYLSDVAKGIYYATDNGARIINMSLGSSSDSLTLKTAIDYAAKKGVLMVAAAGNESGSSCQYPAAYSSVICVGATDTSNKLASFSNMGSELSAPGVSNYSTYIGNTYRYMSGTSMATPHVAGAAAVVASFCTTCTTAEIRTVLKNTAVDLGTTGYDSVFGYGLVDLVAAINSLRPVEEVPVETPTTETPVTETPTTTVPDTTKNQTKQNQPQSIKFVEPETDDTNKRYVPTSVGDITVSFTLDPVLDTTTLSKIVLSMNNKTVYETEKQTDEFVLTQDILDHSQHWVRVTAYFTDGKRVSDNMVIDLTSLRNRRPRFSSRDVLGASTFSGFSQFIFGN</sequence>
<protein>
    <submittedName>
        <fullName evidence="11">Serine protease</fullName>
    </submittedName>
</protein>
<dbReference type="GO" id="GO:0006508">
    <property type="term" value="P:proteolysis"/>
    <property type="evidence" value="ECO:0007669"/>
    <property type="project" value="UniProtKB-KW"/>
</dbReference>
<keyword evidence="9" id="KW-0472">Membrane</keyword>
<keyword evidence="5 7" id="KW-0378">Hydrolase</keyword>
<dbReference type="PATRIC" id="fig|1619091.4.peg.464"/>
<dbReference type="AlphaFoldDB" id="A0A0G0EW40"/>
<comment type="caution">
    <text evidence="11">The sequence shown here is derived from an EMBL/GenBank/DDBJ whole genome shotgun (WGS) entry which is preliminary data.</text>
</comment>
<dbReference type="PANTHER" id="PTHR43399:SF4">
    <property type="entry name" value="CELL WALL-ASSOCIATED PROTEASE"/>
    <property type="match status" value="1"/>
</dbReference>
<feature type="region of interest" description="Disordered" evidence="8">
    <location>
        <begin position="433"/>
        <end position="479"/>
    </location>
</feature>
<dbReference type="Proteomes" id="UP000034075">
    <property type="component" value="Unassembled WGS sequence"/>
</dbReference>
<dbReference type="CDD" id="cd07484">
    <property type="entry name" value="Peptidases_S8_Thermitase_like"/>
    <property type="match status" value="1"/>
</dbReference>
<evidence type="ECO:0000256" key="5">
    <source>
        <dbReference type="ARBA" id="ARBA00022801"/>
    </source>
</evidence>
<gene>
    <name evidence="11" type="ORF">US24_C0038G0003</name>
</gene>
<evidence type="ECO:0000313" key="11">
    <source>
        <dbReference type="EMBL" id="KKQ11183.1"/>
    </source>
</evidence>
<dbReference type="InterPro" id="IPR034084">
    <property type="entry name" value="Thermitase-like_dom"/>
</dbReference>
<dbReference type="InterPro" id="IPR022398">
    <property type="entry name" value="Peptidase_S8_His-AS"/>
</dbReference>
<keyword evidence="9" id="KW-1133">Transmembrane helix</keyword>
<dbReference type="SUPFAM" id="SSF52743">
    <property type="entry name" value="Subtilisin-like"/>
    <property type="match status" value="1"/>
</dbReference>
<keyword evidence="6 7" id="KW-0720">Serine protease</keyword>
<name>A0A0G0EW40_9BACT</name>
<evidence type="ECO:0000256" key="7">
    <source>
        <dbReference type="PROSITE-ProRule" id="PRU01240"/>
    </source>
</evidence>